<gene>
    <name evidence="2" type="ORF">AB6A40_006332</name>
</gene>
<dbReference type="AlphaFoldDB" id="A0ABD6EIA8"/>
<organism evidence="2 3">
    <name type="scientific">Gnathostoma spinigerum</name>
    <dbReference type="NCBI Taxonomy" id="75299"/>
    <lineage>
        <taxon>Eukaryota</taxon>
        <taxon>Metazoa</taxon>
        <taxon>Ecdysozoa</taxon>
        <taxon>Nematoda</taxon>
        <taxon>Chromadorea</taxon>
        <taxon>Rhabditida</taxon>
        <taxon>Spirurina</taxon>
        <taxon>Gnathostomatomorpha</taxon>
        <taxon>Gnathostomatoidea</taxon>
        <taxon>Gnathostomatidae</taxon>
        <taxon>Gnathostoma</taxon>
    </lineage>
</organism>
<feature type="region of interest" description="Disordered" evidence="1">
    <location>
        <begin position="1"/>
        <end position="20"/>
    </location>
</feature>
<reference evidence="2 3" key="1">
    <citation type="submission" date="2024-08" db="EMBL/GenBank/DDBJ databases">
        <title>Gnathostoma spinigerum genome.</title>
        <authorList>
            <person name="Gonzalez-Bertolin B."/>
            <person name="Monzon S."/>
            <person name="Zaballos A."/>
            <person name="Jimenez P."/>
            <person name="Dekumyoy P."/>
            <person name="Varona S."/>
            <person name="Cuesta I."/>
            <person name="Sumanam S."/>
            <person name="Adisakwattana P."/>
            <person name="Gasser R.B."/>
            <person name="Hernandez-Gonzalez A."/>
            <person name="Young N.D."/>
            <person name="Perteguer M.J."/>
        </authorList>
    </citation>
    <scope>NUCLEOTIDE SEQUENCE [LARGE SCALE GENOMIC DNA]</scope>
    <source>
        <strain evidence="2">AL3</strain>
        <tissue evidence="2">Liver</tissue>
    </source>
</reference>
<evidence type="ECO:0000256" key="1">
    <source>
        <dbReference type="SAM" id="MobiDB-lite"/>
    </source>
</evidence>
<evidence type="ECO:0000313" key="2">
    <source>
        <dbReference type="EMBL" id="MFH4979623.1"/>
    </source>
</evidence>
<comment type="caution">
    <text evidence="2">The sequence shown here is derived from an EMBL/GenBank/DDBJ whole genome shotgun (WGS) entry which is preliminary data.</text>
</comment>
<dbReference type="EMBL" id="JBGFUD010004425">
    <property type="protein sequence ID" value="MFH4979623.1"/>
    <property type="molecule type" value="Genomic_DNA"/>
</dbReference>
<evidence type="ECO:0000313" key="3">
    <source>
        <dbReference type="Proteomes" id="UP001608902"/>
    </source>
</evidence>
<keyword evidence="3" id="KW-1185">Reference proteome</keyword>
<dbReference type="Proteomes" id="UP001608902">
    <property type="component" value="Unassembled WGS sequence"/>
</dbReference>
<accession>A0ABD6EIA8</accession>
<sequence length="215" mass="24986">MLAGPIETPSKTNTRKHTHTTNYASHIRSAIMMQHAISSNRYAEVRSNRWQSEFISTTCNVSSHCRNKVQQGGTITVTIFALRRDVLMLRGLGEKENNVEALFSPKYTPKKNRKKQALSITVRRLFLLDKWRSASEKLQDVRWMARCLFKSVLFTRFFYSHTKVLYLFQFPPCSSMIEIKVLGSPPSRLNEMNWQEKCHCCSTVVRRRLLVIANK</sequence>
<protein>
    <submittedName>
        <fullName evidence="2">Uncharacterized protein</fullName>
    </submittedName>
</protein>
<proteinExistence type="predicted"/>
<name>A0ABD6EIA8_9BILA</name>